<name>A0A4R8M257_9BACT</name>
<evidence type="ECO:0000256" key="11">
    <source>
        <dbReference type="RuleBase" id="RU004136"/>
    </source>
</evidence>
<evidence type="ECO:0000256" key="4">
    <source>
        <dbReference type="ARBA" id="ARBA00022741"/>
    </source>
</evidence>
<proteinExistence type="inferred from homology"/>
<comment type="caution">
    <text evidence="15">The sequence shown here is derived from an EMBL/GenBank/DDBJ whole genome shotgun (WGS) entry which is preliminary data.</text>
</comment>
<dbReference type="Gene3D" id="3.40.1190.10">
    <property type="entry name" value="Mur-like, catalytic domain"/>
    <property type="match status" value="1"/>
</dbReference>
<dbReference type="PANTHER" id="PTHR43024:SF1">
    <property type="entry name" value="UDP-N-ACETYLMURAMOYL-TRIPEPTIDE--D-ALANYL-D-ALANINE LIGASE"/>
    <property type="match status" value="1"/>
</dbReference>
<evidence type="ECO:0000256" key="7">
    <source>
        <dbReference type="ARBA" id="ARBA00022984"/>
    </source>
</evidence>
<dbReference type="HAMAP" id="MF_02019">
    <property type="entry name" value="MurF"/>
    <property type="match status" value="1"/>
</dbReference>
<feature type="binding site" evidence="10">
    <location>
        <begin position="112"/>
        <end position="118"/>
    </location>
    <ligand>
        <name>ATP</name>
        <dbReference type="ChEBI" id="CHEBI:30616"/>
    </ligand>
</feature>
<dbReference type="SUPFAM" id="SSF53244">
    <property type="entry name" value="MurD-like peptide ligases, peptide-binding domain"/>
    <property type="match status" value="1"/>
</dbReference>
<dbReference type="GO" id="GO:0005737">
    <property type="term" value="C:cytoplasm"/>
    <property type="evidence" value="ECO:0007669"/>
    <property type="project" value="UniProtKB-SubCell"/>
</dbReference>
<dbReference type="UniPathway" id="UPA00219"/>
<feature type="domain" description="Mur ligase N-terminal catalytic" evidence="12">
    <location>
        <begin position="30"/>
        <end position="98"/>
    </location>
</feature>
<dbReference type="OrthoDB" id="9801978at2"/>
<keyword evidence="4 10" id="KW-0547">Nucleotide-binding</keyword>
<dbReference type="Pfam" id="PF01225">
    <property type="entry name" value="Mur_ligase"/>
    <property type="match status" value="1"/>
</dbReference>
<dbReference type="InterPro" id="IPR005863">
    <property type="entry name" value="UDP-N-AcMur_synth"/>
</dbReference>
<comment type="function">
    <text evidence="10 11">Involved in cell wall formation. Catalyzes the final step in the synthesis of UDP-N-acetylmuramoyl-pentapeptide, the precursor of murein.</text>
</comment>
<evidence type="ECO:0000259" key="14">
    <source>
        <dbReference type="Pfam" id="PF08245"/>
    </source>
</evidence>
<feature type="domain" description="Mur ligase C-terminal" evidence="13">
    <location>
        <begin position="331"/>
        <end position="443"/>
    </location>
</feature>
<evidence type="ECO:0000313" key="16">
    <source>
        <dbReference type="Proteomes" id="UP000295066"/>
    </source>
</evidence>
<dbReference type="GO" id="GO:0051301">
    <property type="term" value="P:cell division"/>
    <property type="evidence" value="ECO:0007669"/>
    <property type="project" value="UniProtKB-KW"/>
</dbReference>
<evidence type="ECO:0000259" key="12">
    <source>
        <dbReference type="Pfam" id="PF01225"/>
    </source>
</evidence>
<organism evidence="15 16">
    <name type="scientific">Aminivibrio pyruvatiphilus</name>
    <dbReference type="NCBI Taxonomy" id="1005740"/>
    <lineage>
        <taxon>Bacteria</taxon>
        <taxon>Thermotogati</taxon>
        <taxon>Synergistota</taxon>
        <taxon>Synergistia</taxon>
        <taxon>Synergistales</taxon>
        <taxon>Aminobacteriaceae</taxon>
        <taxon>Aminivibrio</taxon>
    </lineage>
</organism>
<sequence>MEMNTFSFIADLAGSELRGPDGTFSGRLLADSRLVRKGDVFVAFRGENTDGHAFIHDAIAHGASLIICENDRDIPSSVPSVKVSDTYKALPAMAEKRLALQGKKLHVIAITGSVGKTTTRDYLVRCLKTSFRVHSAEHSYNTLIGCSMTILSLPEDAEVLVLEMGTNHPGEIAEMVRFFPPTISVITEVAPAHLEGFGSVEGVLEAKMEIAESPSLTSFFFNGDNPLLARAASRIPAGIARLSAGTGECDYRILSPDFSIEKGVPELSFSLAIPGDVIAVRARAFGKHAAYPLAFAVGISTFLGVPGKTAAAALEEAHSLEGRGLIRTLDSGACLIDDSYNANPASMSAVLRAAGEIRKHRKFAVVGEMLELGERGDDFHINLLPLLRSFDTVWLVGKTWERLAPFAGHEEADLVLWTGSLRMLGEHLVKVLAEGDTIVIKGSHGNRLDRLVEILCGEGSS</sequence>
<dbReference type="GO" id="GO:0047480">
    <property type="term" value="F:UDP-N-acetylmuramoyl-tripeptide-D-alanyl-D-alanine ligase activity"/>
    <property type="evidence" value="ECO:0007669"/>
    <property type="project" value="UniProtKB-UniRule"/>
</dbReference>
<dbReference type="InterPro" id="IPR036565">
    <property type="entry name" value="Mur-like_cat_sf"/>
</dbReference>
<evidence type="ECO:0000313" key="15">
    <source>
        <dbReference type="EMBL" id="TDY56080.1"/>
    </source>
</evidence>
<keyword evidence="2 10" id="KW-0436">Ligase</keyword>
<dbReference type="InterPro" id="IPR035911">
    <property type="entry name" value="MurE/MurF_N"/>
</dbReference>
<dbReference type="NCBIfam" id="TIGR01143">
    <property type="entry name" value="murF"/>
    <property type="match status" value="1"/>
</dbReference>
<protein>
    <recommendedName>
        <fullName evidence="10 11">UDP-N-acetylmuramoyl-tripeptide--D-alanyl-D-alanine ligase</fullName>
        <ecNumber evidence="10 11">6.3.2.10</ecNumber>
    </recommendedName>
    <alternativeName>
        <fullName evidence="10">D-alanyl-D-alanine-adding enzyme</fullName>
    </alternativeName>
</protein>
<keyword evidence="1 10" id="KW-0963">Cytoplasm</keyword>
<dbReference type="SUPFAM" id="SSF63418">
    <property type="entry name" value="MurE/MurF N-terminal domain"/>
    <property type="match status" value="1"/>
</dbReference>
<evidence type="ECO:0000256" key="8">
    <source>
        <dbReference type="ARBA" id="ARBA00023306"/>
    </source>
</evidence>
<comment type="catalytic activity">
    <reaction evidence="10 11">
        <text>D-alanyl-D-alanine + UDP-N-acetyl-alpha-D-muramoyl-L-alanyl-gamma-D-glutamyl-meso-2,6-diaminopimelate + ATP = UDP-N-acetyl-alpha-D-muramoyl-L-alanyl-gamma-D-glutamyl-meso-2,6-diaminopimeloyl-D-alanyl-D-alanine + ADP + phosphate + H(+)</text>
        <dbReference type="Rhea" id="RHEA:28374"/>
        <dbReference type="ChEBI" id="CHEBI:15378"/>
        <dbReference type="ChEBI" id="CHEBI:30616"/>
        <dbReference type="ChEBI" id="CHEBI:43474"/>
        <dbReference type="ChEBI" id="CHEBI:57822"/>
        <dbReference type="ChEBI" id="CHEBI:61386"/>
        <dbReference type="ChEBI" id="CHEBI:83905"/>
        <dbReference type="ChEBI" id="CHEBI:456216"/>
        <dbReference type="EC" id="6.3.2.10"/>
    </reaction>
</comment>
<comment type="pathway">
    <text evidence="10 11">Cell wall biogenesis; peptidoglycan biosynthesis.</text>
</comment>
<evidence type="ECO:0000256" key="2">
    <source>
        <dbReference type="ARBA" id="ARBA00022598"/>
    </source>
</evidence>
<feature type="domain" description="Mur ligase central" evidence="14">
    <location>
        <begin position="110"/>
        <end position="298"/>
    </location>
</feature>
<evidence type="ECO:0000256" key="10">
    <source>
        <dbReference type="HAMAP-Rule" id="MF_02019"/>
    </source>
</evidence>
<dbReference type="GO" id="GO:0071555">
    <property type="term" value="P:cell wall organization"/>
    <property type="evidence" value="ECO:0007669"/>
    <property type="project" value="UniProtKB-KW"/>
</dbReference>
<dbReference type="GO" id="GO:0009252">
    <property type="term" value="P:peptidoglycan biosynthetic process"/>
    <property type="evidence" value="ECO:0007669"/>
    <property type="project" value="UniProtKB-UniRule"/>
</dbReference>
<keyword evidence="8 10" id="KW-0131">Cell cycle</keyword>
<dbReference type="InterPro" id="IPR013221">
    <property type="entry name" value="Mur_ligase_cen"/>
</dbReference>
<dbReference type="InterPro" id="IPR036615">
    <property type="entry name" value="Mur_ligase_C_dom_sf"/>
</dbReference>
<dbReference type="GO" id="GO:0008360">
    <property type="term" value="P:regulation of cell shape"/>
    <property type="evidence" value="ECO:0007669"/>
    <property type="project" value="UniProtKB-KW"/>
</dbReference>
<comment type="similarity">
    <text evidence="10">Belongs to the MurCDEF family. MurF subfamily.</text>
</comment>
<evidence type="ECO:0000256" key="5">
    <source>
        <dbReference type="ARBA" id="ARBA00022840"/>
    </source>
</evidence>
<dbReference type="AlphaFoldDB" id="A0A4R8M257"/>
<keyword evidence="5 10" id="KW-0067">ATP-binding</keyword>
<dbReference type="InterPro" id="IPR000713">
    <property type="entry name" value="Mur_ligase_N"/>
</dbReference>
<keyword evidence="16" id="KW-1185">Reference proteome</keyword>
<comment type="subcellular location">
    <subcellularLocation>
        <location evidence="10 11">Cytoplasm</location>
    </subcellularLocation>
</comment>
<gene>
    <name evidence="10" type="primary">murF</name>
    <name evidence="15" type="ORF">C8D99_11927</name>
</gene>
<dbReference type="Gene3D" id="3.90.190.20">
    <property type="entry name" value="Mur ligase, C-terminal domain"/>
    <property type="match status" value="1"/>
</dbReference>
<evidence type="ECO:0000256" key="6">
    <source>
        <dbReference type="ARBA" id="ARBA00022960"/>
    </source>
</evidence>
<dbReference type="InterPro" id="IPR051046">
    <property type="entry name" value="MurCDEF_CellWall_CoF430Synth"/>
</dbReference>
<dbReference type="EMBL" id="SORI01000019">
    <property type="protein sequence ID" value="TDY56080.1"/>
    <property type="molecule type" value="Genomic_DNA"/>
</dbReference>
<keyword evidence="6 10" id="KW-0133">Cell shape</keyword>
<keyword evidence="9 10" id="KW-0961">Cell wall biogenesis/degradation</keyword>
<dbReference type="Proteomes" id="UP000295066">
    <property type="component" value="Unassembled WGS sequence"/>
</dbReference>
<reference evidence="15 16" key="1">
    <citation type="submission" date="2019-03" db="EMBL/GenBank/DDBJ databases">
        <title>Genomic Encyclopedia of Type Strains, Phase IV (KMG-IV): sequencing the most valuable type-strain genomes for metagenomic binning, comparative biology and taxonomic classification.</title>
        <authorList>
            <person name="Goeker M."/>
        </authorList>
    </citation>
    <scope>NUCLEOTIDE SEQUENCE [LARGE SCALE GENOMIC DNA]</scope>
    <source>
        <strain evidence="15 16">DSM 25964</strain>
    </source>
</reference>
<dbReference type="GO" id="GO:0008766">
    <property type="term" value="F:UDP-N-acetylmuramoylalanyl-D-glutamyl-2,6-diaminopimelate-D-alanyl-D-alanine ligase activity"/>
    <property type="evidence" value="ECO:0007669"/>
    <property type="project" value="RHEA"/>
</dbReference>
<dbReference type="PANTHER" id="PTHR43024">
    <property type="entry name" value="UDP-N-ACETYLMURAMOYL-TRIPEPTIDE--D-ALANYL-D-ALANINE LIGASE"/>
    <property type="match status" value="1"/>
</dbReference>
<evidence type="ECO:0000256" key="3">
    <source>
        <dbReference type="ARBA" id="ARBA00022618"/>
    </source>
</evidence>
<dbReference type="GO" id="GO:0005524">
    <property type="term" value="F:ATP binding"/>
    <property type="evidence" value="ECO:0007669"/>
    <property type="project" value="UniProtKB-UniRule"/>
</dbReference>
<dbReference type="InterPro" id="IPR004101">
    <property type="entry name" value="Mur_ligase_C"/>
</dbReference>
<evidence type="ECO:0000259" key="13">
    <source>
        <dbReference type="Pfam" id="PF02875"/>
    </source>
</evidence>
<evidence type="ECO:0000256" key="1">
    <source>
        <dbReference type="ARBA" id="ARBA00022490"/>
    </source>
</evidence>
<accession>A0A4R8M257</accession>
<dbReference type="Gene3D" id="3.40.1390.10">
    <property type="entry name" value="MurE/MurF, N-terminal domain"/>
    <property type="match status" value="1"/>
</dbReference>
<dbReference type="Pfam" id="PF08245">
    <property type="entry name" value="Mur_ligase_M"/>
    <property type="match status" value="1"/>
</dbReference>
<dbReference type="Pfam" id="PF02875">
    <property type="entry name" value="Mur_ligase_C"/>
    <property type="match status" value="1"/>
</dbReference>
<evidence type="ECO:0000256" key="9">
    <source>
        <dbReference type="ARBA" id="ARBA00023316"/>
    </source>
</evidence>
<dbReference type="EC" id="6.3.2.10" evidence="10 11"/>
<keyword evidence="3 10" id="KW-0132">Cell division</keyword>
<keyword evidence="7 10" id="KW-0573">Peptidoglycan synthesis</keyword>
<dbReference type="SUPFAM" id="SSF53623">
    <property type="entry name" value="MurD-like peptide ligases, catalytic domain"/>
    <property type="match status" value="1"/>
</dbReference>